<dbReference type="EnsemblMetazoa" id="MDOA016036-RA">
    <property type="protein sequence ID" value="MDOA016036-PA"/>
    <property type="gene ID" value="MDOA016036"/>
</dbReference>
<accession>A0A1I8NJ76</accession>
<evidence type="ECO:0000313" key="1">
    <source>
        <dbReference type="EnsemblMetazoa" id="MDOA016036-PA"/>
    </source>
</evidence>
<protein>
    <recommendedName>
        <fullName evidence="2">CCHC-type domain-containing protein</fullName>
    </recommendedName>
</protein>
<reference evidence="1" key="1">
    <citation type="submission" date="2020-05" db="UniProtKB">
        <authorList>
            <consortium name="EnsemblMetazoa"/>
        </authorList>
    </citation>
    <scope>IDENTIFICATION</scope>
    <source>
        <strain evidence="1">Aabys</strain>
    </source>
</reference>
<dbReference type="VEuPathDB" id="VectorBase:MDOMA2_003746"/>
<sequence length="130" mass="14842">MWALQDDHALSACEGFRRQTPLQWYETVQRQGYCRNCLAKSHLAPDCPSLTDCRRCNDQHHTLLHGESQLDEVFLNIEAVTTPAFAWDLVFVQTAMVRITAKGTEGFSMLRTIVNQSSTMSKISYAAFRR</sequence>
<evidence type="ECO:0008006" key="2">
    <source>
        <dbReference type="Google" id="ProtNLM"/>
    </source>
</evidence>
<organism evidence="1">
    <name type="scientific">Musca domestica</name>
    <name type="common">House fly</name>
    <dbReference type="NCBI Taxonomy" id="7370"/>
    <lineage>
        <taxon>Eukaryota</taxon>
        <taxon>Metazoa</taxon>
        <taxon>Ecdysozoa</taxon>
        <taxon>Arthropoda</taxon>
        <taxon>Hexapoda</taxon>
        <taxon>Insecta</taxon>
        <taxon>Pterygota</taxon>
        <taxon>Neoptera</taxon>
        <taxon>Endopterygota</taxon>
        <taxon>Diptera</taxon>
        <taxon>Brachycera</taxon>
        <taxon>Muscomorpha</taxon>
        <taxon>Muscoidea</taxon>
        <taxon>Muscidae</taxon>
        <taxon>Musca</taxon>
    </lineage>
</organism>
<dbReference type="PANTHER" id="PTHR47331">
    <property type="entry name" value="PHD-TYPE DOMAIN-CONTAINING PROTEIN"/>
    <property type="match status" value="1"/>
</dbReference>
<name>A0A1I8NJ76_MUSDO</name>
<dbReference type="VEuPathDB" id="VectorBase:MDOA016036"/>
<dbReference type="AlphaFoldDB" id="A0A1I8NJ76"/>
<proteinExistence type="predicted"/>